<accession>A0A5B7X682</accession>
<dbReference type="SUPFAM" id="SSF53335">
    <property type="entry name" value="S-adenosyl-L-methionine-dependent methyltransferases"/>
    <property type="match status" value="1"/>
</dbReference>
<sequence>MEHKIKMLQVYERFCSAEGNQHIASEYAILKLQHVIRKFDIKNVLEVGLGIGSIAGTLIRVNENLNYTGTEINPFCLKSLSTNIGSNYERLRIHPDLRTVPANKNFDLAIVDGNDVNLKSLKKMLSKRGMIVLEGDRLNQQKELQDLFPRHKIVHSISLRKNKSYSPFPEEEWQGGLKIIFINPSRSQNAWWLKEKILTMLKYQFPGRHFGVEDLKVKKPKN</sequence>
<dbReference type="Proteomes" id="UP000309016">
    <property type="component" value="Chromosome"/>
</dbReference>
<protein>
    <recommendedName>
        <fullName evidence="3">Class I SAM-dependent methyltransferase</fullName>
    </recommendedName>
</protein>
<organism evidence="1 2">
    <name type="scientific">Antarcticibacterium flavum</name>
    <dbReference type="NCBI Taxonomy" id="2058175"/>
    <lineage>
        <taxon>Bacteria</taxon>
        <taxon>Pseudomonadati</taxon>
        <taxon>Bacteroidota</taxon>
        <taxon>Flavobacteriia</taxon>
        <taxon>Flavobacteriales</taxon>
        <taxon>Flavobacteriaceae</taxon>
        <taxon>Antarcticibacterium</taxon>
    </lineage>
</organism>
<gene>
    <name evidence="1" type="ORF">FHG64_14910</name>
</gene>
<evidence type="ECO:0008006" key="3">
    <source>
        <dbReference type="Google" id="ProtNLM"/>
    </source>
</evidence>
<dbReference type="InterPro" id="IPR029063">
    <property type="entry name" value="SAM-dependent_MTases_sf"/>
</dbReference>
<dbReference type="AlphaFoldDB" id="A0A5B7X682"/>
<dbReference type="KEGG" id="afla:FHG64_14910"/>
<proteinExistence type="predicted"/>
<evidence type="ECO:0000313" key="2">
    <source>
        <dbReference type="Proteomes" id="UP000309016"/>
    </source>
</evidence>
<evidence type="ECO:0000313" key="1">
    <source>
        <dbReference type="EMBL" id="QCY70585.1"/>
    </source>
</evidence>
<dbReference type="Gene3D" id="3.40.50.150">
    <property type="entry name" value="Vaccinia Virus protein VP39"/>
    <property type="match status" value="1"/>
</dbReference>
<keyword evidence="2" id="KW-1185">Reference proteome</keyword>
<dbReference type="EMBL" id="CP040812">
    <property type="protein sequence ID" value="QCY70585.1"/>
    <property type="molecule type" value="Genomic_DNA"/>
</dbReference>
<name>A0A5B7X682_9FLAO</name>
<dbReference type="OrthoDB" id="1435796at2"/>
<reference evidence="1 2" key="1">
    <citation type="submission" date="2019-06" db="EMBL/GenBank/DDBJ databases">
        <title>Complete genome sequence of Antarcticibacterium flavum KCTC 52984T from an Antarctic marine sediment.</title>
        <authorList>
            <person name="Lee Y.M."/>
            <person name="Shin S.C."/>
        </authorList>
    </citation>
    <scope>NUCLEOTIDE SEQUENCE [LARGE SCALE GENOMIC DNA]</scope>
    <source>
        <strain evidence="1 2">KCTC 52984</strain>
    </source>
</reference>
<dbReference type="RefSeq" id="WP_139067154.1">
    <property type="nucleotide sequence ID" value="NZ_CP040812.1"/>
</dbReference>